<dbReference type="OrthoDB" id="654524at2"/>
<evidence type="ECO:0000259" key="1">
    <source>
        <dbReference type="Pfam" id="PF18299"/>
    </source>
</evidence>
<dbReference type="InterPro" id="IPR041261">
    <property type="entry name" value="R2K_2"/>
</dbReference>
<proteinExistence type="predicted"/>
<dbReference type="Proteomes" id="UP000315750">
    <property type="component" value="Chromosome"/>
</dbReference>
<dbReference type="AlphaFoldDB" id="A0A518ARQ1"/>
<feature type="domain" description="ATP-grasp" evidence="1">
    <location>
        <begin position="82"/>
        <end position="236"/>
    </location>
</feature>
<evidence type="ECO:0000313" key="2">
    <source>
        <dbReference type="EMBL" id="QDU57397.1"/>
    </source>
</evidence>
<protein>
    <recommendedName>
        <fullName evidence="1">ATP-grasp domain-containing protein</fullName>
    </recommendedName>
</protein>
<gene>
    <name evidence="2" type="ORF">Pan181_36130</name>
</gene>
<dbReference type="RefSeq" id="WP_145248528.1">
    <property type="nucleotide sequence ID" value="NZ_CP036278.1"/>
</dbReference>
<reference evidence="2 3" key="1">
    <citation type="submission" date="2019-02" db="EMBL/GenBank/DDBJ databases">
        <title>Deep-cultivation of Planctomycetes and their phenomic and genomic characterization uncovers novel biology.</title>
        <authorList>
            <person name="Wiegand S."/>
            <person name="Jogler M."/>
            <person name="Boedeker C."/>
            <person name="Pinto D."/>
            <person name="Vollmers J."/>
            <person name="Rivas-Marin E."/>
            <person name="Kohn T."/>
            <person name="Peeters S.H."/>
            <person name="Heuer A."/>
            <person name="Rast P."/>
            <person name="Oberbeckmann S."/>
            <person name="Bunk B."/>
            <person name="Jeske O."/>
            <person name="Meyerdierks A."/>
            <person name="Storesund J.E."/>
            <person name="Kallscheuer N."/>
            <person name="Luecker S."/>
            <person name="Lage O.M."/>
            <person name="Pohl T."/>
            <person name="Merkel B.J."/>
            <person name="Hornburger P."/>
            <person name="Mueller R.-W."/>
            <person name="Bruemmer F."/>
            <person name="Labrenz M."/>
            <person name="Spormann A.M."/>
            <person name="Op den Camp H."/>
            <person name="Overmann J."/>
            <person name="Amann R."/>
            <person name="Jetten M.S.M."/>
            <person name="Mascher T."/>
            <person name="Medema M.H."/>
            <person name="Devos D.P."/>
            <person name="Kaster A.-K."/>
            <person name="Ovreas L."/>
            <person name="Rohde M."/>
            <person name="Galperin M.Y."/>
            <person name="Jogler C."/>
        </authorList>
    </citation>
    <scope>NUCLEOTIDE SEQUENCE [LARGE SCALE GENOMIC DNA]</scope>
    <source>
        <strain evidence="2 3">Pan181</strain>
    </source>
</reference>
<dbReference type="KEGG" id="amuc:Pan181_36130"/>
<evidence type="ECO:0000313" key="3">
    <source>
        <dbReference type="Proteomes" id="UP000315750"/>
    </source>
</evidence>
<sequence length="250" mass="28090">MNTTTLVMSWRNTVDNQILWRTAIQRGWSVERMRGLQVPEIDTDRVVVYIESLLAPSLASQLGVELSLLTDDWLPQLPEKYRLRQVELTTLGDIVEADLPRFLKPPNEKSFPAKVYEKVDSLLADYGETTTVLSATPVEWVAEFRCFCLDSQVRTLSPYLRRGELSALDGFTATDEELRDAKHFAESVLNDQRVTVPRAVVLDVGIIEGFGWAVVEANAAWGSGIYGCDPNEVLDVLKQATTKCNERPND</sequence>
<organism evidence="2 3">
    <name type="scientific">Aeoliella mucimassa</name>
    <dbReference type="NCBI Taxonomy" id="2527972"/>
    <lineage>
        <taxon>Bacteria</taxon>
        <taxon>Pseudomonadati</taxon>
        <taxon>Planctomycetota</taxon>
        <taxon>Planctomycetia</taxon>
        <taxon>Pirellulales</taxon>
        <taxon>Lacipirellulaceae</taxon>
        <taxon>Aeoliella</taxon>
    </lineage>
</organism>
<keyword evidence="3" id="KW-1185">Reference proteome</keyword>
<dbReference type="Pfam" id="PF18299">
    <property type="entry name" value="R2K_2"/>
    <property type="match status" value="1"/>
</dbReference>
<name>A0A518ARQ1_9BACT</name>
<dbReference type="EMBL" id="CP036278">
    <property type="protein sequence ID" value="QDU57397.1"/>
    <property type="molecule type" value="Genomic_DNA"/>
</dbReference>
<accession>A0A518ARQ1</accession>